<dbReference type="EMBL" id="BLAB01000001">
    <property type="protein sequence ID" value="GER94432.1"/>
    <property type="molecule type" value="Genomic_DNA"/>
</dbReference>
<name>A0A5J4L5A4_9ZZZZ</name>
<comment type="caution">
    <text evidence="1">The sequence shown here is derived from an EMBL/GenBank/DDBJ whole genome shotgun (WGS) entry which is preliminary data.</text>
</comment>
<proteinExistence type="predicted"/>
<organism evidence="1">
    <name type="scientific">hot springs metagenome</name>
    <dbReference type="NCBI Taxonomy" id="433727"/>
    <lineage>
        <taxon>unclassified sequences</taxon>
        <taxon>metagenomes</taxon>
        <taxon>ecological metagenomes</taxon>
    </lineage>
</organism>
<protein>
    <submittedName>
        <fullName evidence="1">Uncharacterized protein</fullName>
    </submittedName>
</protein>
<accession>A0A5J4L5A4</accession>
<gene>
    <name evidence="1" type="ORF">A45J_2194</name>
</gene>
<sequence length="57" mass="6788">MTPFNHSAYTIEVIKGDDPRFQTVYNEMFYKPQKTLQQYKYPYDRNTNTVPVPTPVN</sequence>
<evidence type="ECO:0000313" key="1">
    <source>
        <dbReference type="EMBL" id="GER94432.1"/>
    </source>
</evidence>
<dbReference type="AlphaFoldDB" id="A0A5J4L5A4"/>
<reference evidence="1" key="1">
    <citation type="submission" date="2019-10" db="EMBL/GenBank/DDBJ databases">
        <title>Metagenomic sequencing of thiosulfate-disproportionating enrichment culture.</title>
        <authorList>
            <person name="Umezawa K."/>
            <person name="Kojima H."/>
            <person name="Fukui M."/>
        </authorList>
    </citation>
    <scope>NUCLEOTIDE SEQUENCE</scope>
    <source>
        <strain evidence="1">45J</strain>
    </source>
</reference>